<evidence type="ECO:0000259" key="7">
    <source>
        <dbReference type="SMART" id="SM00849"/>
    </source>
</evidence>
<evidence type="ECO:0000256" key="1">
    <source>
        <dbReference type="ARBA" id="ARBA00004651"/>
    </source>
</evidence>
<dbReference type="SMART" id="SM00849">
    <property type="entry name" value="Lactamase_B"/>
    <property type="match status" value="1"/>
</dbReference>
<feature type="transmembrane region" description="Helical" evidence="6">
    <location>
        <begin position="281"/>
        <end position="298"/>
    </location>
</feature>
<feature type="transmembrane region" description="Helical" evidence="6">
    <location>
        <begin position="377"/>
        <end position="396"/>
    </location>
</feature>
<feature type="domain" description="Metallo-beta-lactamase" evidence="7">
    <location>
        <begin position="540"/>
        <end position="717"/>
    </location>
</feature>
<dbReference type="Pfam" id="PF13567">
    <property type="entry name" value="DUF4131"/>
    <property type="match status" value="1"/>
</dbReference>
<feature type="transmembrane region" description="Helical" evidence="6">
    <location>
        <begin position="503"/>
        <end position="524"/>
    </location>
</feature>
<dbReference type="InterPro" id="IPR035681">
    <property type="entry name" value="ComA-like_MBL"/>
</dbReference>
<gene>
    <name evidence="8" type="ORF">HC757_00140</name>
</gene>
<dbReference type="Gene3D" id="3.60.15.10">
    <property type="entry name" value="Ribonuclease Z/Hydroxyacylglutathione hydrolase-like"/>
    <property type="match status" value="1"/>
</dbReference>
<feature type="transmembrane region" description="Helical" evidence="6">
    <location>
        <begin position="258"/>
        <end position="275"/>
    </location>
</feature>
<keyword evidence="3 6" id="KW-0812">Transmembrane</keyword>
<comment type="caution">
    <text evidence="8">The sequence shown here is derived from an EMBL/GenBank/DDBJ whole genome shotgun (WGS) entry which is preliminary data.</text>
</comment>
<dbReference type="CDD" id="cd07731">
    <property type="entry name" value="ComA-like_MBL-fold"/>
    <property type="match status" value="1"/>
</dbReference>
<feature type="transmembrane region" description="Helical" evidence="6">
    <location>
        <begin position="224"/>
        <end position="246"/>
    </location>
</feature>
<keyword evidence="4 6" id="KW-1133">Transmembrane helix</keyword>
<dbReference type="InterPro" id="IPR004477">
    <property type="entry name" value="ComEC_N"/>
</dbReference>
<protein>
    <submittedName>
        <fullName evidence="8">DNA internalization-related competence protein ComEC/Rec2</fullName>
    </submittedName>
</protein>
<dbReference type="InterPro" id="IPR001279">
    <property type="entry name" value="Metallo-B-lactamas"/>
</dbReference>
<dbReference type="NCBIfam" id="TIGR00360">
    <property type="entry name" value="ComEC_N-term"/>
    <property type="match status" value="1"/>
</dbReference>
<dbReference type="SUPFAM" id="SSF56281">
    <property type="entry name" value="Metallo-hydrolase/oxidoreductase"/>
    <property type="match status" value="1"/>
</dbReference>
<reference evidence="8" key="1">
    <citation type="submission" date="2020-04" db="EMBL/GenBank/DDBJ databases">
        <title>Description of Shewanella salipaludis sp. nov., isolated from a salt marsh.</title>
        <authorList>
            <person name="Park S."/>
            <person name="Yoon J.-H."/>
        </authorList>
    </citation>
    <scope>NUCLEOTIDE SEQUENCE</scope>
    <source>
        <strain evidence="8">SHSM-M6</strain>
    </source>
</reference>
<evidence type="ECO:0000256" key="5">
    <source>
        <dbReference type="ARBA" id="ARBA00023136"/>
    </source>
</evidence>
<dbReference type="RefSeq" id="WP_169562244.1">
    <property type="nucleotide sequence ID" value="NZ_JAAXYH010000001.1"/>
</dbReference>
<feature type="transmembrane region" description="Helical" evidence="6">
    <location>
        <begin position="473"/>
        <end position="491"/>
    </location>
</feature>
<keyword evidence="2" id="KW-1003">Cell membrane</keyword>
<dbReference type="InterPro" id="IPR052159">
    <property type="entry name" value="Competence_DNA_uptake"/>
</dbReference>
<sequence>MNGFMFGFCACLLSAMLWPSLLPAPLIPVVILGGLLLAKISPLLSGSLSALAWISSFGLILLPSEALQLPPSVSIRGEIITLVDRNSDWVSLDIALINRNLILAPLPLPRPKLRLTWRDPPPLAPGQIWRLELKPKGLSSLLDQGGYNQQKHLIGQHIIARGRVIHGELLMAHTSVRQAWLNLLLPVLRPLERGDILLALLLGDKRLIGAQRWQALRQTGTGHLVAISGLHLSVVAAWAYALALWFGRLWPSQGRRNLLIALTLAAGSAWGYAYLAGFGIATQRALLMILLLMLLGALRRFSSPWERLLTALFLVLLISPFAGLSAGFWLSFSALAIILFSLQSYPHAAQLADASAHASAQTDPGIGPRVGLWARQFWAVQWRLSLGLGLLQALLFQGFSLHSLWLNLLLVPYFSFLVIPLVLLVFMLWDLGLAFGQDWHWLWVLADASLQPFTALIDFSNRLPAHWLQPSQAMLAAAIFTGLGLLLLLKARPSAHAGWQRWGWHLALSVCLLPALLSLWLTLYPIAQARWRVHLLDVGQGLAVVVEKSGRALLYDTGAAFGDFSYAERVILPFLSSKGLSALDYLVISHGDNDHAGGARTMLAAFNEARVISDLPEFGQINCRPKRLAWQGLSLEIVGPAQAVAGNNGSCVIRIGDERQKLLLTGDIEADAEQALLAGGAQLHSQVLIAPHHGSRTSSSPAFIAAVAPELVLFPAGFENRYGFPKADIVQRYRAQGIRALSTGEAGQISVLFNRDERVVRGYRADLAPFWYNRLFRFGETPKPE</sequence>
<dbReference type="NCBIfam" id="TIGR00361">
    <property type="entry name" value="ComEC_Rec2"/>
    <property type="match status" value="1"/>
</dbReference>
<dbReference type="EMBL" id="JAAXYH010000001">
    <property type="protein sequence ID" value="NMH63595.1"/>
    <property type="molecule type" value="Genomic_DNA"/>
</dbReference>
<organism evidence="8 9">
    <name type="scientific">Shewanella salipaludis</name>
    <dbReference type="NCBI Taxonomy" id="2723052"/>
    <lineage>
        <taxon>Bacteria</taxon>
        <taxon>Pseudomonadati</taxon>
        <taxon>Pseudomonadota</taxon>
        <taxon>Gammaproteobacteria</taxon>
        <taxon>Alteromonadales</taxon>
        <taxon>Shewanellaceae</taxon>
        <taxon>Shewanella</taxon>
    </lineage>
</organism>
<dbReference type="AlphaFoldDB" id="A0A972FP92"/>
<evidence type="ECO:0000256" key="6">
    <source>
        <dbReference type="SAM" id="Phobius"/>
    </source>
</evidence>
<dbReference type="PANTHER" id="PTHR30619">
    <property type="entry name" value="DNA INTERNALIZATION/COMPETENCE PROTEIN COMEC/REC2"/>
    <property type="match status" value="1"/>
</dbReference>
<dbReference type="InterPro" id="IPR025405">
    <property type="entry name" value="DUF4131"/>
</dbReference>
<keyword evidence="5 6" id="KW-0472">Membrane</keyword>
<dbReference type="Proteomes" id="UP000737113">
    <property type="component" value="Unassembled WGS sequence"/>
</dbReference>
<proteinExistence type="predicted"/>
<feature type="transmembrane region" description="Helical" evidence="6">
    <location>
        <begin position="408"/>
        <end position="429"/>
    </location>
</feature>
<dbReference type="PANTHER" id="PTHR30619:SF1">
    <property type="entry name" value="RECOMBINATION PROTEIN 2"/>
    <property type="match status" value="1"/>
</dbReference>
<evidence type="ECO:0000313" key="9">
    <source>
        <dbReference type="Proteomes" id="UP000737113"/>
    </source>
</evidence>
<accession>A0A972FP92</accession>
<dbReference type="InterPro" id="IPR004797">
    <property type="entry name" value="Competence_ComEC/Rec2"/>
</dbReference>
<evidence type="ECO:0000313" key="8">
    <source>
        <dbReference type="EMBL" id="NMH63595.1"/>
    </source>
</evidence>
<dbReference type="Pfam" id="PF00753">
    <property type="entry name" value="Lactamase_B"/>
    <property type="match status" value="1"/>
</dbReference>
<evidence type="ECO:0000256" key="3">
    <source>
        <dbReference type="ARBA" id="ARBA00022692"/>
    </source>
</evidence>
<feature type="transmembrane region" description="Helical" evidence="6">
    <location>
        <begin position="310"/>
        <end position="340"/>
    </location>
</feature>
<dbReference type="Pfam" id="PF03772">
    <property type="entry name" value="Competence"/>
    <property type="match status" value="1"/>
</dbReference>
<dbReference type="GO" id="GO:0030420">
    <property type="term" value="P:establishment of competence for transformation"/>
    <property type="evidence" value="ECO:0007669"/>
    <property type="project" value="InterPro"/>
</dbReference>
<dbReference type="GO" id="GO:0005886">
    <property type="term" value="C:plasma membrane"/>
    <property type="evidence" value="ECO:0007669"/>
    <property type="project" value="UniProtKB-SubCell"/>
</dbReference>
<keyword evidence="9" id="KW-1185">Reference proteome</keyword>
<name>A0A972FP92_9GAMM</name>
<evidence type="ECO:0000256" key="2">
    <source>
        <dbReference type="ARBA" id="ARBA00022475"/>
    </source>
</evidence>
<dbReference type="InterPro" id="IPR036866">
    <property type="entry name" value="RibonucZ/Hydroxyglut_hydro"/>
</dbReference>
<comment type="subcellular location">
    <subcellularLocation>
        <location evidence="1">Cell membrane</location>
        <topology evidence="1">Multi-pass membrane protein</topology>
    </subcellularLocation>
</comment>
<evidence type="ECO:0000256" key="4">
    <source>
        <dbReference type="ARBA" id="ARBA00022989"/>
    </source>
</evidence>